<dbReference type="GO" id="GO:0020037">
    <property type="term" value="F:heme binding"/>
    <property type="evidence" value="ECO:0007669"/>
    <property type="project" value="InterPro"/>
</dbReference>
<dbReference type="EMBL" id="CP005290">
    <property type="protein sequence ID" value="AGK61804.1"/>
    <property type="molecule type" value="Genomic_DNA"/>
</dbReference>
<organism evidence="6 7">
    <name type="scientific">Archaeoglobus sulfaticallidus PM70-1</name>
    <dbReference type="NCBI Taxonomy" id="387631"/>
    <lineage>
        <taxon>Archaea</taxon>
        <taxon>Methanobacteriati</taxon>
        <taxon>Methanobacteriota</taxon>
        <taxon>Archaeoglobi</taxon>
        <taxon>Archaeoglobales</taxon>
        <taxon>Archaeoglobaceae</taxon>
        <taxon>Archaeoglobus</taxon>
    </lineage>
</organism>
<feature type="domain" description="Cytochrome c-type biogenesis protein CcmF C-terminal" evidence="5">
    <location>
        <begin position="330"/>
        <end position="568"/>
    </location>
</feature>
<feature type="transmembrane region" description="Helical" evidence="3">
    <location>
        <begin position="78"/>
        <end position="101"/>
    </location>
</feature>
<dbReference type="OrthoDB" id="15291at2157"/>
<dbReference type="GO" id="GO:0016020">
    <property type="term" value="C:membrane"/>
    <property type="evidence" value="ECO:0007669"/>
    <property type="project" value="InterPro"/>
</dbReference>
<reference evidence="6 7" key="1">
    <citation type="journal article" date="2013" name="Genome Announc.">
        <title>Complete Genome Sequence of the Thermophilic and Facultatively Chemolithoautotrophic Sulfate Reducer Archaeoglobus sulfaticallidus Strain PM70-1T.</title>
        <authorList>
            <person name="Stokke R."/>
            <person name="Hocking W.P."/>
            <person name="Steinsbu B.O."/>
            <person name="Steen I.H."/>
        </authorList>
    </citation>
    <scope>NUCLEOTIDE SEQUENCE [LARGE SCALE GENOMIC DNA]</scope>
    <source>
        <strain evidence="6">PM70-1</strain>
    </source>
</reference>
<feature type="transmembrane region" description="Helical" evidence="3">
    <location>
        <begin position="390"/>
        <end position="419"/>
    </location>
</feature>
<evidence type="ECO:0000259" key="4">
    <source>
        <dbReference type="Pfam" id="PF01578"/>
    </source>
</evidence>
<sequence>MDAGYLLILISFLLSIISSITLYLSINRSSFSSISIYTVYAYFLTIFLSCMLLLYHFLERDFTYLYVYMNSDSRLPLIYTISAFWAGKEGALLLWALFVSLMNLFAVSNGDRLSRLSVSISSFFFAFLTLLLLTTSNPFTRTQAFEGVGLNPLLRTIEMAIHPPLIFMSYSGFLIPFSMAIAGIYLGEKWTKKAYPYLLFSWISISAGIFVGALWAYKTLGWGGFWGWDPVENASFFPWLSSTALIHTVKREGRRTYLLTTLTFVLVVVAGYITRALPSDLSPHSFGVSSESKAFLMLVFILLAISVYFLFRIEGRKFEFGFNMEGLITLFIYLTVLLLFSILVGSCLTLFTNLKPDKNYYESLMIPYEAIVLVILGFCISRLKIRRYTYYILPVIVFAAIQFLFGNLLLSIFSALFVFSAVNLRKPSHVIIIHLGIMLIFMGSIGVWKASEKYTFTISENQTITADGYELRLIKIDSEDRRDSFIIKFRFEVLKDRKHVGFVEPRVIEYKIWRMERIVSSVGILNTPLEDIYVSTGISKDGIQLEVHINRLASLLWIGMALTLIGSFYRFLRISMLNL</sequence>
<evidence type="ECO:0000313" key="7">
    <source>
        <dbReference type="Proteomes" id="UP000013307"/>
    </source>
</evidence>
<proteinExistence type="inferred from homology"/>
<dbReference type="Pfam" id="PF01578">
    <property type="entry name" value="Cytochrom_C_asm"/>
    <property type="match status" value="1"/>
</dbReference>
<keyword evidence="3" id="KW-0472">Membrane</keyword>
<dbReference type="eggNOG" id="arCOG00270">
    <property type="taxonomic scope" value="Archaea"/>
</dbReference>
<dbReference type="STRING" id="387631.Asulf_01834"/>
<feature type="domain" description="Cytochrome c assembly protein" evidence="4">
    <location>
        <begin position="85"/>
        <end position="277"/>
    </location>
</feature>
<keyword evidence="3" id="KW-0812">Transmembrane</keyword>
<name>N0BDU7_9EURY</name>
<feature type="transmembrane region" description="Helical" evidence="3">
    <location>
        <begin position="256"/>
        <end position="274"/>
    </location>
</feature>
<feature type="transmembrane region" description="Helical" evidence="3">
    <location>
        <begin position="331"/>
        <end position="352"/>
    </location>
</feature>
<keyword evidence="7" id="KW-1185">Reference proteome</keyword>
<feature type="transmembrane region" description="Helical" evidence="3">
    <location>
        <begin position="233"/>
        <end position="249"/>
    </location>
</feature>
<keyword evidence="2" id="KW-0201">Cytochrome c-type biogenesis</keyword>
<feature type="transmembrane region" description="Helical" evidence="3">
    <location>
        <begin position="113"/>
        <end position="133"/>
    </location>
</feature>
<comment type="similarity">
    <text evidence="1">Belongs to the CcmF/CycK/Ccl1/NrfE/CcsA family.</text>
</comment>
<feature type="transmembrane region" description="Helical" evidence="3">
    <location>
        <begin position="294"/>
        <end position="311"/>
    </location>
</feature>
<feature type="transmembrane region" description="Helical" evidence="3">
    <location>
        <begin position="198"/>
        <end position="217"/>
    </location>
</feature>
<dbReference type="HOGENOM" id="CLU_015041_3_0_2"/>
<dbReference type="GO" id="GO:0015232">
    <property type="term" value="F:heme transmembrane transporter activity"/>
    <property type="evidence" value="ECO:0007669"/>
    <property type="project" value="InterPro"/>
</dbReference>
<dbReference type="RefSeq" id="WP_015591402.1">
    <property type="nucleotide sequence ID" value="NC_021169.1"/>
</dbReference>
<evidence type="ECO:0000256" key="2">
    <source>
        <dbReference type="ARBA" id="ARBA00022748"/>
    </source>
</evidence>
<dbReference type="PANTHER" id="PTHR43653">
    <property type="entry name" value="CYTOCHROME C ASSEMBLY PROTEIN-RELATED"/>
    <property type="match status" value="1"/>
</dbReference>
<dbReference type="InterPro" id="IPR002541">
    <property type="entry name" value="Cyt_c_assembly"/>
</dbReference>
<dbReference type="GeneID" id="15393469"/>
<gene>
    <name evidence="6" type="ORF">Asulf_01834</name>
</gene>
<feature type="transmembrane region" description="Helical" evidence="3">
    <location>
        <begin position="552"/>
        <end position="572"/>
    </location>
</feature>
<dbReference type="PRINTS" id="PR01410">
    <property type="entry name" value="CCBIOGENESIS"/>
</dbReference>
<accession>N0BDU7</accession>
<feature type="transmembrane region" description="Helical" evidence="3">
    <location>
        <begin position="165"/>
        <end position="186"/>
    </location>
</feature>
<dbReference type="Pfam" id="PF16327">
    <property type="entry name" value="CcmF_C"/>
    <property type="match status" value="1"/>
</dbReference>
<dbReference type="GO" id="GO:0017004">
    <property type="term" value="P:cytochrome complex assembly"/>
    <property type="evidence" value="ECO:0007669"/>
    <property type="project" value="UniProtKB-KW"/>
</dbReference>
<dbReference type="InterPro" id="IPR032523">
    <property type="entry name" value="CcmF_C"/>
</dbReference>
<evidence type="ECO:0000313" key="6">
    <source>
        <dbReference type="EMBL" id="AGK61804.1"/>
    </source>
</evidence>
<feature type="transmembrane region" description="Helical" evidence="3">
    <location>
        <begin position="431"/>
        <end position="448"/>
    </location>
</feature>
<dbReference type="PANTHER" id="PTHR43653:SF1">
    <property type="entry name" value="CYTOCHROME C-TYPE BIOGENESIS PROTEIN CCMF"/>
    <property type="match status" value="1"/>
</dbReference>
<dbReference type="AlphaFoldDB" id="N0BDU7"/>
<keyword evidence="3" id="KW-1133">Transmembrane helix</keyword>
<protein>
    <submittedName>
        <fullName evidence="6">Cytochrome c biogenesis factor</fullName>
    </submittedName>
</protein>
<feature type="transmembrane region" description="Helical" evidence="3">
    <location>
        <begin position="37"/>
        <end position="58"/>
    </location>
</feature>
<feature type="transmembrane region" description="Helical" evidence="3">
    <location>
        <begin position="6"/>
        <end position="25"/>
    </location>
</feature>
<dbReference type="KEGG" id="ast:Asulf_01834"/>
<feature type="transmembrane region" description="Helical" evidence="3">
    <location>
        <begin position="364"/>
        <end position="383"/>
    </location>
</feature>
<evidence type="ECO:0000256" key="1">
    <source>
        <dbReference type="ARBA" id="ARBA00009186"/>
    </source>
</evidence>
<dbReference type="eggNOG" id="arCOG06807">
    <property type="taxonomic scope" value="Archaea"/>
</dbReference>
<dbReference type="InterPro" id="IPR003567">
    <property type="entry name" value="Cyt_c_biogenesis"/>
</dbReference>
<evidence type="ECO:0000259" key="5">
    <source>
        <dbReference type="Pfam" id="PF16327"/>
    </source>
</evidence>
<dbReference type="Proteomes" id="UP000013307">
    <property type="component" value="Chromosome"/>
</dbReference>
<evidence type="ECO:0000256" key="3">
    <source>
        <dbReference type="SAM" id="Phobius"/>
    </source>
</evidence>